<dbReference type="PANTHER" id="PTHR36302:SF1">
    <property type="entry name" value="COPPER CHAPERONE PCU(A)C"/>
    <property type="match status" value="1"/>
</dbReference>
<feature type="chain" id="PRO_5010742203" evidence="1">
    <location>
        <begin position="20"/>
        <end position="150"/>
    </location>
</feature>
<dbReference type="RefSeq" id="WP_019276988.1">
    <property type="nucleotide sequence ID" value="NZ_CP063052.1"/>
</dbReference>
<proteinExistence type="predicted"/>
<evidence type="ECO:0000256" key="1">
    <source>
        <dbReference type="SAM" id="SignalP"/>
    </source>
</evidence>
<evidence type="ECO:0000313" key="2">
    <source>
        <dbReference type="EMBL" id="KJY67113.1"/>
    </source>
</evidence>
<dbReference type="InterPro" id="IPR058248">
    <property type="entry name" value="Lxx211020-like"/>
</dbReference>
<dbReference type="SUPFAM" id="SSF110087">
    <property type="entry name" value="DR1885-like metal-binding protein"/>
    <property type="match status" value="1"/>
</dbReference>
<evidence type="ECO:0000313" key="3">
    <source>
        <dbReference type="EMBL" id="NOJ21626.1"/>
    </source>
</evidence>
<gene>
    <name evidence="3" type="ORF">F0238_02665</name>
    <name evidence="2" type="ORF">TW71_23345</name>
</gene>
<comment type="caution">
    <text evidence="2">The sequence shown here is derived from an EMBL/GenBank/DDBJ whole genome shotgun (WGS) entry which is preliminary data.</text>
</comment>
<dbReference type="GeneID" id="93943847"/>
<dbReference type="AlphaFoldDB" id="A0A1V0ICF4"/>
<dbReference type="EMBL" id="VTXP01000001">
    <property type="protein sequence ID" value="NOJ21626.1"/>
    <property type="molecule type" value="Genomic_DNA"/>
</dbReference>
<protein>
    <submittedName>
        <fullName evidence="3">Copper chaperone PCu(A)C</fullName>
    </submittedName>
</protein>
<feature type="signal peptide" evidence="1">
    <location>
        <begin position="1"/>
        <end position="19"/>
    </location>
</feature>
<keyword evidence="1" id="KW-0732">Signal</keyword>
<dbReference type="Pfam" id="PF04314">
    <property type="entry name" value="PCuAC"/>
    <property type="match status" value="1"/>
</dbReference>
<dbReference type="PANTHER" id="PTHR36302">
    <property type="entry name" value="BLR7088 PROTEIN"/>
    <property type="match status" value="1"/>
</dbReference>
<organism evidence="2">
    <name type="scientific">Vibrio coralliilyticus</name>
    <dbReference type="NCBI Taxonomy" id="190893"/>
    <lineage>
        <taxon>Bacteria</taxon>
        <taxon>Pseudomonadati</taxon>
        <taxon>Pseudomonadota</taxon>
        <taxon>Gammaproteobacteria</taxon>
        <taxon>Vibrionales</taxon>
        <taxon>Vibrionaceae</taxon>
        <taxon>Vibrio</taxon>
    </lineage>
</organism>
<reference evidence="3 4" key="2">
    <citation type="submission" date="2019-09" db="EMBL/GenBank/DDBJ databases">
        <title>Draft genome sequencing and comparative genomics of hatchery-associated Vibrios.</title>
        <authorList>
            <person name="Kehlet-Delgado H."/>
            <person name="Mueller R.S."/>
        </authorList>
    </citation>
    <scope>NUCLEOTIDE SEQUENCE [LARGE SCALE GENOMIC DNA]</scope>
    <source>
        <strain evidence="3 4">09-121-3</strain>
    </source>
</reference>
<accession>A0A1V0ICF4</accession>
<dbReference type="InterPro" id="IPR036182">
    <property type="entry name" value="PCuAC_sf"/>
</dbReference>
<reference evidence="2" key="1">
    <citation type="journal article" date="2015" name="BMC Genomics">
        <title>Genome mining reveals unlocked bioactive potential of marine Gram-negative bacteria.</title>
        <authorList>
            <person name="Machado H."/>
            <person name="Sonnenschein E.C."/>
            <person name="Melchiorsen J."/>
            <person name="Gram L."/>
        </authorList>
    </citation>
    <scope>NUCLEOTIDE SEQUENCE</scope>
    <source>
        <strain evidence="2">S2052</strain>
    </source>
</reference>
<dbReference type="STRING" id="190893.BA953_20085"/>
<sequence>MKLKALILASIALSPLAHAASDIMLSHTYARATPPSAATSAVFTEIMNHSAKDRVIVSASTDAAGKVELHDVIKDGDVMKMRQVEQITVPANGMVELKPGSLHIMLFDLKKPLVEGESIDVKLTFANGEEQTVSAPIKKVMSGMSHKHHH</sequence>
<dbReference type="Gene3D" id="2.60.40.1890">
    <property type="entry name" value="PCu(A)C copper chaperone"/>
    <property type="match status" value="1"/>
</dbReference>
<evidence type="ECO:0000313" key="4">
    <source>
        <dbReference type="Proteomes" id="UP000576645"/>
    </source>
</evidence>
<dbReference type="Proteomes" id="UP000576645">
    <property type="component" value="Unassembled WGS sequence"/>
</dbReference>
<dbReference type="InterPro" id="IPR007410">
    <property type="entry name" value="LpqE-like"/>
</dbReference>
<name>A0A1V0ICF4_9VIBR</name>
<dbReference type="EMBL" id="JXXR01000029">
    <property type="protein sequence ID" value="KJY67113.1"/>
    <property type="molecule type" value="Genomic_DNA"/>
</dbReference>